<dbReference type="Proteomes" id="UP001443914">
    <property type="component" value="Unassembled WGS sequence"/>
</dbReference>
<feature type="domain" description="TF-B3" evidence="7">
    <location>
        <begin position="606"/>
        <end position="707"/>
    </location>
</feature>
<evidence type="ECO:0000313" key="9">
    <source>
        <dbReference type="Proteomes" id="UP001443914"/>
    </source>
</evidence>
<keyword evidence="2" id="KW-0805">Transcription regulation</keyword>
<dbReference type="AlphaFoldDB" id="A0AAW1LJP4"/>
<dbReference type="EMBL" id="JBDFQZ010000004">
    <property type="protein sequence ID" value="KAK9734065.1"/>
    <property type="molecule type" value="Genomic_DNA"/>
</dbReference>
<dbReference type="CDD" id="cd10017">
    <property type="entry name" value="B3_DNA"/>
    <property type="match status" value="2"/>
</dbReference>
<dbReference type="PROSITE" id="PS50863">
    <property type="entry name" value="B3"/>
    <property type="match status" value="2"/>
</dbReference>
<evidence type="ECO:0000256" key="2">
    <source>
        <dbReference type="ARBA" id="ARBA00023015"/>
    </source>
</evidence>
<sequence>MCQGGNACGTCYRNCCLIHKKKHDNPSKVSAFFKIMFGKKFDQSLAVPPAFSKKLKSLVGRKITLEDCNRRKWDVLLGNVKGSLVFQKGWRTFVQDHGIEMGDLLVFYYFSDSHFLVEIFGRSACQKCFTSDTTKAARSSIPLKRPSDSSCEQPPRKRHFSINAFYEPNADVTPRPKDIHVKARRHPTRSYVRERSPTVVEPRFVASRDTNRPKVVRETAEEPCFTASQDQSRPKVVPLTAEEPCFVANQDQSRPKVVPVAETLIDPCFIPSREKNAGLEYDSDRLFDLSAFEMPGKKSTVGGEEETDGPLDRPVYDLRENETDVDRAEELHVKGNKSSQVSDTFQNASTGIAENKTTIDRDDVVDYLFDMSVFEMPENEYANVNDKGHLKENLHGPESDNFQNAAIKDASVDLLNRKISEIIIEEVMPESREAELRKHDGAPLTSSSPTVDLPIDSITPIKVIDKPKTSKVSALSGEEMRLNNQKMTMCDEEFINNAEGENSLRASFSVSEQNYGDLGATWSHRLNVKGEKMRRANQESIKVKQDTRDDALANCSSGGISFINEQTKINRGKFAGSITPKVKIEADVNTIVKLEPVDCDAPSETDVKVTCSVPLGIENFLLLPEPLQVALRVDRRRIKPKQQLIFLRDPAGRVWPVVYHNKSGFKVLTSGWKTFMKANNIQPGDKCIFSVENSEEDSITVQVVRHN</sequence>
<comment type="caution">
    <text evidence="8">The sequence shown here is derived from an EMBL/GenBank/DDBJ whole genome shotgun (WGS) entry which is preliminary data.</text>
</comment>
<dbReference type="GO" id="GO:0005634">
    <property type="term" value="C:nucleus"/>
    <property type="evidence" value="ECO:0007669"/>
    <property type="project" value="UniProtKB-SubCell"/>
</dbReference>
<evidence type="ECO:0000256" key="5">
    <source>
        <dbReference type="ARBA" id="ARBA00023242"/>
    </source>
</evidence>
<accession>A0AAW1LJP4</accession>
<evidence type="ECO:0000256" key="1">
    <source>
        <dbReference type="ARBA" id="ARBA00004123"/>
    </source>
</evidence>
<dbReference type="PANTHER" id="PTHR31920:SF149">
    <property type="entry name" value="B3 DOMAIN-CONTAINING PROTEIN OS01G0723500-LIKE ISOFORM X1"/>
    <property type="match status" value="1"/>
</dbReference>
<feature type="domain" description="TF-B3" evidence="7">
    <location>
        <begin position="30"/>
        <end position="123"/>
    </location>
</feature>
<keyword evidence="4" id="KW-0804">Transcription</keyword>
<dbReference type="InterPro" id="IPR003340">
    <property type="entry name" value="B3_DNA-bd"/>
</dbReference>
<dbReference type="PANTHER" id="PTHR31920">
    <property type="entry name" value="B3 DOMAIN-CONTAINING"/>
    <property type="match status" value="1"/>
</dbReference>
<evidence type="ECO:0000256" key="4">
    <source>
        <dbReference type="ARBA" id="ARBA00023163"/>
    </source>
</evidence>
<gene>
    <name evidence="8" type="ORF">RND81_04G112400</name>
</gene>
<dbReference type="Gene3D" id="2.40.330.10">
    <property type="entry name" value="DNA-binding pseudobarrel domain"/>
    <property type="match status" value="2"/>
</dbReference>
<proteinExistence type="predicted"/>
<dbReference type="EMBL" id="JBDFQZ010000004">
    <property type="protein sequence ID" value="KAK9734066.1"/>
    <property type="molecule type" value="Genomic_DNA"/>
</dbReference>
<feature type="region of interest" description="Disordered" evidence="6">
    <location>
        <begin position="296"/>
        <end position="315"/>
    </location>
</feature>
<keyword evidence="3" id="KW-0238">DNA-binding</keyword>
<protein>
    <recommendedName>
        <fullName evidence="7">TF-B3 domain-containing protein</fullName>
    </recommendedName>
</protein>
<evidence type="ECO:0000259" key="7">
    <source>
        <dbReference type="PROSITE" id="PS50863"/>
    </source>
</evidence>
<dbReference type="InterPro" id="IPR015300">
    <property type="entry name" value="DNA-bd_pseudobarrel_sf"/>
</dbReference>
<dbReference type="InterPro" id="IPR050655">
    <property type="entry name" value="Plant_B3_domain"/>
</dbReference>
<reference evidence="8 9" key="1">
    <citation type="submission" date="2024-03" db="EMBL/GenBank/DDBJ databases">
        <title>WGS assembly of Saponaria officinalis var. Norfolk2.</title>
        <authorList>
            <person name="Jenkins J."/>
            <person name="Shu S."/>
            <person name="Grimwood J."/>
            <person name="Barry K."/>
            <person name="Goodstein D."/>
            <person name="Schmutz J."/>
            <person name="Leebens-Mack J."/>
            <person name="Osbourn A."/>
        </authorList>
    </citation>
    <scope>NUCLEOTIDE SEQUENCE [LARGE SCALE GENOMIC DNA]</scope>
    <source>
        <strain evidence="9">cv. Norfolk2</strain>
        <strain evidence="8">JIC</strain>
        <tissue evidence="8">Leaf</tissue>
    </source>
</reference>
<dbReference type="GO" id="GO:0003677">
    <property type="term" value="F:DNA binding"/>
    <property type="evidence" value="ECO:0007669"/>
    <property type="project" value="UniProtKB-KW"/>
</dbReference>
<dbReference type="SUPFAM" id="SSF101936">
    <property type="entry name" value="DNA-binding pseudobarrel domain"/>
    <property type="match status" value="2"/>
</dbReference>
<dbReference type="Pfam" id="PF02362">
    <property type="entry name" value="B3"/>
    <property type="match status" value="2"/>
</dbReference>
<keyword evidence="5" id="KW-0539">Nucleus</keyword>
<evidence type="ECO:0000256" key="6">
    <source>
        <dbReference type="SAM" id="MobiDB-lite"/>
    </source>
</evidence>
<name>A0AAW1LJP4_SAPOF</name>
<evidence type="ECO:0000256" key="3">
    <source>
        <dbReference type="ARBA" id="ARBA00023125"/>
    </source>
</evidence>
<dbReference type="SMART" id="SM01019">
    <property type="entry name" value="B3"/>
    <property type="match status" value="2"/>
</dbReference>
<evidence type="ECO:0000313" key="8">
    <source>
        <dbReference type="EMBL" id="KAK9734065.1"/>
    </source>
</evidence>
<organism evidence="8 9">
    <name type="scientific">Saponaria officinalis</name>
    <name type="common">Common soapwort</name>
    <name type="synonym">Lychnis saponaria</name>
    <dbReference type="NCBI Taxonomy" id="3572"/>
    <lineage>
        <taxon>Eukaryota</taxon>
        <taxon>Viridiplantae</taxon>
        <taxon>Streptophyta</taxon>
        <taxon>Embryophyta</taxon>
        <taxon>Tracheophyta</taxon>
        <taxon>Spermatophyta</taxon>
        <taxon>Magnoliopsida</taxon>
        <taxon>eudicotyledons</taxon>
        <taxon>Gunneridae</taxon>
        <taxon>Pentapetalae</taxon>
        <taxon>Caryophyllales</taxon>
        <taxon>Caryophyllaceae</taxon>
        <taxon>Caryophylleae</taxon>
        <taxon>Saponaria</taxon>
    </lineage>
</organism>
<keyword evidence="9" id="KW-1185">Reference proteome</keyword>
<comment type="subcellular location">
    <subcellularLocation>
        <location evidence="1">Nucleus</location>
    </subcellularLocation>
</comment>